<protein>
    <submittedName>
        <fullName evidence="5">J domain-containing protein</fullName>
    </submittedName>
</protein>
<sequence length="117" mass="13761">MLHRSYAKLSQAFSCFSCFPKRRVILRTVSYMPKKKNFYEILGLSQDATLEEIKRAFAEKSREVHPDGKKTIQKSYDGQSPTEKFMEIKAAYDVLKRADKREWYDRQVSVKQETADI</sequence>
<reference evidence="2 4" key="2">
    <citation type="submission" date="2018-11" db="EMBL/GenBank/DDBJ databases">
        <authorList>
            <consortium name="Pathogen Informatics"/>
        </authorList>
    </citation>
    <scope>NUCLEOTIDE SEQUENCE [LARGE SCALE GENOMIC DNA]</scope>
</reference>
<feature type="domain" description="J" evidence="1">
    <location>
        <begin position="37"/>
        <end position="108"/>
    </location>
</feature>
<dbReference type="AlphaFoldDB" id="A0A0N4UM40"/>
<dbReference type="PANTHER" id="PTHR44825">
    <property type="match status" value="1"/>
</dbReference>
<dbReference type="Proteomes" id="UP000274756">
    <property type="component" value="Unassembled WGS sequence"/>
</dbReference>
<dbReference type="OrthoDB" id="552049at2759"/>
<dbReference type="Gene3D" id="1.10.287.110">
    <property type="entry name" value="DnaJ domain"/>
    <property type="match status" value="1"/>
</dbReference>
<evidence type="ECO:0000313" key="4">
    <source>
        <dbReference type="Proteomes" id="UP000274756"/>
    </source>
</evidence>
<dbReference type="PRINTS" id="PR00625">
    <property type="entry name" value="JDOMAIN"/>
</dbReference>
<dbReference type="WBParaSite" id="DME_0000889301-mRNA-1">
    <property type="protein sequence ID" value="DME_0000889301-mRNA-1"/>
    <property type="gene ID" value="DME_0000889301"/>
</dbReference>
<dbReference type="InterPro" id="IPR001623">
    <property type="entry name" value="DnaJ_domain"/>
</dbReference>
<proteinExistence type="predicted"/>
<dbReference type="Pfam" id="PF00226">
    <property type="entry name" value="DnaJ"/>
    <property type="match status" value="1"/>
</dbReference>
<organism evidence="3 5">
    <name type="scientific">Dracunculus medinensis</name>
    <name type="common">Guinea worm</name>
    <dbReference type="NCBI Taxonomy" id="318479"/>
    <lineage>
        <taxon>Eukaryota</taxon>
        <taxon>Metazoa</taxon>
        <taxon>Ecdysozoa</taxon>
        <taxon>Nematoda</taxon>
        <taxon>Chromadorea</taxon>
        <taxon>Rhabditida</taxon>
        <taxon>Spirurina</taxon>
        <taxon>Dracunculoidea</taxon>
        <taxon>Dracunculidae</taxon>
        <taxon>Dracunculus</taxon>
    </lineage>
</organism>
<evidence type="ECO:0000313" key="3">
    <source>
        <dbReference type="Proteomes" id="UP000038040"/>
    </source>
</evidence>
<dbReference type="Proteomes" id="UP000038040">
    <property type="component" value="Unplaced"/>
</dbReference>
<dbReference type="STRING" id="318479.A0A0N4UM40"/>
<gene>
    <name evidence="2" type="ORF">DME_LOCUS2739</name>
</gene>
<accession>A0A0N4UM40</accession>
<keyword evidence="4" id="KW-1185">Reference proteome</keyword>
<name>A0A0N4UM40_DRAME</name>
<reference evidence="5" key="1">
    <citation type="submission" date="2017-02" db="UniProtKB">
        <authorList>
            <consortium name="WormBaseParasite"/>
        </authorList>
    </citation>
    <scope>IDENTIFICATION</scope>
</reference>
<dbReference type="InterPro" id="IPR036869">
    <property type="entry name" value="J_dom_sf"/>
</dbReference>
<evidence type="ECO:0000313" key="5">
    <source>
        <dbReference type="WBParaSite" id="DME_0000889301-mRNA-1"/>
    </source>
</evidence>
<dbReference type="PANTHER" id="PTHR44825:SF1">
    <property type="entry name" value="DNAJ HOMOLOG SUBFAMILY C MEMBER 4"/>
    <property type="match status" value="1"/>
</dbReference>
<dbReference type="CDD" id="cd06257">
    <property type="entry name" value="DnaJ"/>
    <property type="match status" value="1"/>
</dbReference>
<dbReference type="InterPro" id="IPR052763">
    <property type="entry name" value="DnaJ_C4"/>
</dbReference>
<dbReference type="SUPFAM" id="SSF46565">
    <property type="entry name" value="Chaperone J-domain"/>
    <property type="match status" value="1"/>
</dbReference>
<dbReference type="SMART" id="SM00271">
    <property type="entry name" value="DnaJ"/>
    <property type="match status" value="1"/>
</dbReference>
<evidence type="ECO:0000313" key="2">
    <source>
        <dbReference type="EMBL" id="VDN52766.1"/>
    </source>
</evidence>
<evidence type="ECO:0000259" key="1">
    <source>
        <dbReference type="PROSITE" id="PS50076"/>
    </source>
</evidence>
<dbReference type="PROSITE" id="PS50076">
    <property type="entry name" value="DNAJ_2"/>
    <property type="match status" value="1"/>
</dbReference>
<dbReference type="EMBL" id="UYYG01000077">
    <property type="protein sequence ID" value="VDN52766.1"/>
    <property type="molecule type" value="Genomic_DNA"/>
</dbReference>